<feature type="transmembrane region" description="Helical" evidence="7">
    <location>
        <begin position="14"/>
        <end position="37"/>
    </location>
</feature>
<dbReference type="InterPro" id="IPR036640">
    <property type="entry name" value="ABC1_TM_sf"/>
</dbReference>
<evidence type="ECO:0000256" key="5">
    <source>
        <dbReference type="ARBA" id="ARBA00022989"/>
    </source>
</evidence>
<evidence type="ECO:0000256" key="4">
    <source>
        <dbReference type="ARBA" id="ARBA00022840"/>
    </source>
</evidence>
<dbReference type="GO" id="GO:0140359">
    <property type="term" value="F:ABC-type transporter activity"/>
    <property type="evidence" value="ECO:0007669"/>
    <property type="project" value="InterPro"/>
</dbReference>
<keyword evidence="4" id="KW-0067">ATP-binding</keyword>
<keyword evidence="6 7" id="KW-0472">Membrane</keyword>
<keyword evidence="5 7" id="KW-1133">Transmembrane helix</keyword>
<protein>
    <submittedName>
        <fullName evidence="9">ABC transporter type 1, transmembrane domain-containing protein</fullName>
    </submittedName>
</protein>
<sequence length="221" mass="24122">MSSLSQQTPSLPRIFGSVLFFFGLFVAQLLVSIFVRLEPWYLGYWASQYENDAPVSVFKYLGGFCLLILAEVAMYCTAHIYFTLGSFNASKLTHRRLVDSIMSATFRWLDITPTSRIITRCTGDTDAVDDTPSEGLWDLVDRSLGIITAFLAVVIYSPAFFIPGVLVGVIGVACGRIYLASQISVKHEQSNVKAPVLAHIGAAMAGLGRCILNSQAALLTP</sequence>
<dbReference type="PROSITE" id="PS50929">
    <property type="entry name" value="ABC_TM1F"/>
    <property type="match status" value="1"/>
</dbReference>
<keyword evidence="1" id="KW-0813">Transport</keyword>
<dbReference type="GO" id="GO:0005524">
    <property type="term" value="F:ATP binding"/>
    <property type="evidence" value="ECO:0007669"/>
    <property type="project" value="UniProtKB-KW"/>
</dbReference>
<evidence type="ECO:0000313" key="9">
    <source>
        <dbReference type="EMBL" id="KAJ7779791.1"/>
    </source>
</evidence>
<dbReference type="InterPro" id="IPR050173">
    <property type="entry name" value="ABC_transporter_C-like"/>
</dbReference>
<keyword evidence="2 7" id="KW-0812">Transmembrane</keyword>
<name>A0AAD7NXY4_9AGAR</name>
<dbReference type="InterPro" id="IPR011527">
    <property type="entry name" value="ABC1_TM_dom"/>
</dbReference>
<evidence type="ECO:0000256" key="7">
    <source>
        <dbReference type="SAM" id="Phobius"/>
    </source>
</evidence>
<organism evidence="9 10">
    <name type="scientific">Mycena metata</name>
    <dbReference type="NCBI Taxonomy" id="1033252"/>
    <lineage>
        <taxon>Eukaryota</taxon>
        <taxon>Fungi</taxon>
        <taxon>Dikarya</taxon>
        <taxon>Basidiomycota</taxon>
        <taxon>Agaricomycotina</taxon>
        <taxon>Agaricomycetes</taxon>
        <taxon>Agaricomycetidae</taxon>
        <taxon>Agaricales</taxon>
        <taxon>Marasmiineae</taxon>
        <taxon>Mycenaceae</taxon>
        <taxon>Mycena</taxon>
    </lineage>
</organism>
<proteinExistence type="predicted"/>
<dbReference type="PANTHER" id="PTHR24223">
    <property type="entry name" value="ATP-BINDING CASSETTE SUB-FAMILY C"/>
    <property type="match status" value="1"/>
</dbReference>
<feature type="transmembrane region" description="Helical" evidence="7">
    <location>
        <begin position="146"/>
        <end position="179"/>
    </location>
</feature>
<dbReference type="Gene3D" id="1.20.1560.10">
    <property type="entry name" value="ABC transporter type 1, transmembrane domain"/>
    <property type="match status" value="1"/>
</dbReference>
<keyword evidence="10" id="KW-1185">Reference proteome</keyword>
<gene>
    <name evidence="9" type="ORF">B0H16DRAFT_725959</name>
</gene>
<evidence type="ECO:0000256" key="1">
    <source>
        <dbReference type="ARBA" id="ARBA00022448"/>
    </source>
</evidence>
<evidence type="ECO:0000256" key="3">
    <source>
        <dbReference type="ARBA" id="ARBA00022741"/>
    </source>
</evidence>
<keyword evidence="3" id="KW-0547">Nucleotide-binding</keyword>
<accession>A0AAD7NXY4</accession>
<feature type="transmembrane region" description="Helical" evidence="7">
    <location>
        <begin position="57"/>
        <end position="82"/>
    </location>
</feature>
<dbReference type="EMBL" id="JARKIB010000005">
    <property type="protein sequence ID" value="KAJ7779791.1"/>
    <property type="molecule type" value="Genomic_DNA"/>
</dbReference>
<dbReference type="PANTHER" id="PTHR24223:SF356">
    <property type="entry name" value="ATP-BINDING CASSETTE TRANSPORTER ABC4"/>
    <property type="match status" value="1"/>
</dbReference>
<evidence type="ECO:0000256" key="6">
    <source>
        <dbReference type="ARBA" id="ARBA00023136"/>
    </source>
</evidence>
<reference evidence="9" key="1">
    <citation type="submission" date="2023-03" db="EMBL/GenBank/DDBJ databases">
        <title>Massive genome expansion in bonnet fungi (Mycena s.s.) driven by repeated elements and novel gene families across ecological guilds.</title>
        <authorList>
            <consortium name="Lawrence Berkeley National Laboratory"/>
            <person name="Harder C.B."/>
            <person name="Miyauchi S."/>
            <person name="Viragh M."/>
            <person name="Kuo A."/>
            <person name="Thoen E."/>
            <person name="Andreopoulos B."/>
            <person name="Lu D."/>
            <person name="Skrede I."/>
            <person name="Drula E."/>
            <person name="Henrissat B."/>
            <person name="Morin E."/>
            <person name="Kohler A."/>
            <person name="Barry K."/>
            <person name="LaButti K."/>
            <person name="Morin E."/>
            <person name="Salamov A."/>
            <person name="Lipzen A."/>
            <person name="Mereny Z."/>
            <person name="Hegedus B."/>
            <person name="Baldrian P."/>
            <person name="Stursova M."/>
            <person name="Weitz H."/>
            <person name="Taylor A."/>
            <person name="Grigoriev I.V."/>
            <person name="Nagy L.G."/>
            <person name="Martin F."/>
            <person name="Kauserud H."/>
        </authorList>
    </citation>
    <scope>NUCLEOTIDE SEQUENCE</scope>
    <source>
        <strain evidence="9">CBHHK182m</strain>
    </source>
</reference>
<comment type="caution">
    <text evidence="9">The sequence shown here is derived from an EMBL/GenBank/DDBJ whole genome shotgun (WGS) entry which is preliminary data.</text>
</comment>
<feature type="domain" description="ABC transmembrane type-1" evidence="8">
    <location>
        <begin position="22"/>
        <end position="200"/>
    </location>
</feature>
<dbReference type="AlphaFoldDB" id="A0AAD7NXY4"/>
<evidence type="ECO:0000313" key="10">
    <source>
        <dbReference type="Proteomes" id="UP001215598"/>
    </source>
</evidence>
<evidence type="ECO:0000259" key="8">
    <source>
        <dbReference type="PROSITE" id="PS50929"/>
    </source>
</evidence>
<dbReference type="Proteomes" id="UP001215598">
    <property type="component" value="Unassembled WGS sequence"/>
</dbReference>
<dbReference type="Pfam" id="PF00664">
    <property type="entry name" value="ABC_membrane"/>
    <property type="match status" value="1"/>
</dbReference>
<dbReference type="SUPFAM" id="SSF90123">
    <property type="entry name" value="ABC transporter transmembrane region"/>
    <property type="match status" value="1"/>
</dbReference>
<evidence type="ECO:0000256" key="2">
    <source>
        <dbReference type="ARBA" id="ARBA00022692"/>
    </source>
</evidence>
<dbReference type="GO" id="GO:0016020">
    <property type="term" value="C:membrane"/>
    <property type="evidence" value="ECO:0007669"/>
    <property type="project" value="InterPro"/>
</dbReference>